<evidence type="ECO:0000256" key="1">
    <source>
        <dbReference type="SAM" id="SignalP"/>
    </source>
</evidence>
<dbReference type="InterPro" id="IPR037682">
    <property type="entry name" value="TonB_C"/>
</dbReference>
<dbReference type="Pfam" id="PF03544">
    <property type="entry name" value="TonB_C"/>
    <property type="match status" value="1"/>
</dbReference>
<feature type="chain" id="PRO_5024949814" evidence="1">
    <location>
        <begin position="20"/>
        <end position="279"/>
    </location>
</feature>
<comment type="caution">
    <text evidence="3">The sequence shown here is derived from an EMBL/GenBank/DDBJ whole genome shotgun (WGS) entry which is preliminary data.</text>
</comment>
<dbReference type="AlphaFoldDB" id="A0A5N1IUD9"/>
<dbReference type="PROSITE" id="PS52015">
    <property type="entry name" value="TONB_CTD"/>
    <property type="match status" value="1"/>
</dbReference>
<protein>
    <submittedName>
        <fullName evidence="3">Energy transducer TonB</fullName>
    </submittedName>
</protein>
<evidence type="ECO:0000259" key="2">
    <source>
        <dbReference type="PROSITE" id="PS52015"/>
    </source>
</evidence>
<dbReference type="EMBL" id="VTWT01000005">
    <property type="protein sequence ID" value="KAA9333630.1"/>
    <property type="molecule type" value="Genomic_DNA"/>
</dbReference>
<dbReference type="SUPFAM" id="SSF74653">
    <property type="entry name" value="TolA/TonB C-terminal domain"/>
    <property type="match status" value="1"/>
</dbReference>
<dbReference type="PANTHER" id="PTHR33446">
    <property type="entry name" value="PROTEIN TONB-RELATED"/>
    <property type="match status" value="1"/>
</dbReference>
<sequence>MNKLLTLTFLLLLTGSVKAQITRYYTKAFQKQELKETPQKRLYYFENNGIRFEDYRDNKLDIKGFMYGTNSIDQTESYLKYLRNDLEMNYNPTFDALYGTITDVRNNGKLDESYCFRGKKRRYIQVWDAEERPLLVSGTGTKTESVNDGKRNLTLIYKDSILVSCYSIRKAENDTIYHKTDKIASPKEGFNAFTPKLAEAISYPILAQLVGKEGLVYISFFVEKNGKLSEIKPTTNEGFRMEAKALKQLAKLPPWHPATFQGRPVKSEYTLPIRYKLVD</sequence>
<evidence type="ECO:0000313" key="4">
    <source>
        <dbReference type="Proteomes" id="UP000326570"/>
    </source>
</evidence>
<dbReference type="Proteomes" id="UP000326570">
    <property type="component" value="Unassembled WGS sequence"/>
</dbReference>
<name>A0A5N1IUD9_9BACT</name>
<keyword evidence="1" id="KW-0732">Signal</keyword>
<feature type="domain" description="TonB C-terminal" evidence="2">
    <location>
        <begin position="188"/>
        <end position="279"/>
    </location>
</feature>
<evidence type="ECO:0000313" key="3">
    <source>
        <dbReference type="EMBL" id="KAA9333630.1"/>
    </source>
</evidence>
<proteinExistence type="predicted"/>
<organism evidence="3 4">
    <name type="scientific">Adhaeribacter soli</name>
    <dbReference type="NCBI Taxonomy" id="2607655"/>
    <lineage>
        <taxon>Bacteria</taxon>
        <taxon>Pseudomonadati</taxon>
        <taxon>Bacteroidota</taxon>
        <taxon>Cytophagia</taxon>
        <taxon>Cytophagales</taxon>
        <taxon>Hymenobacteraceae</taxon>
        <taxon>Adhaeribacter</taxon>
    </lineage>
</organism>
<dbReference type="InterPro" id="IPR051045">
    <property type="entry name" value="TonB-dependent_transducer"/>
</dbReference>
<feature type="signal peptide" evidence="1">
    <location>
        <begin position="1"/>
        <end position="19"/>
    </location>
</feature>
<keyword evidence="4" id="KW-1185">Reference proteome</keyword>
<reference evidence="3 4" key="1">
    <citation type="submission" date="2019-09" db="EMBL/GenBank/DDBJ databases">
        <title>Genome sequence of Adhaeribacter sp. M2.</title>
        <authorList>
            <person name="Srinivasan S."/>
        </authorList>
    </citation>
    <scope>NUCLEOTIDE SEQUENCE [LARGE SCALE GENOMIC DNA]</scope>
    <source>
        <strain evidence="3 4">M2</strain>
    </source>
</reference>
<gene>
    <name evidence="3" type="ORF">F0P94_10285</name>
</gene>
<dbReference type="GO" id="GO:0055085">
    <property type="term" value="P:transmembrane transport"/>
    <property type="evidence" value="ECO:0007669"/>
    <property type="project" value="InterPro"/>
</dbReference>
<accession>A0A5N1IUD9</accession>
<dbReference type="Gene3D" id="3.30.1150.10">
    <property type="match status" value="1"/>
</dbReference>